<dbReference type="GO" id="GO:0003735">
    <property type="term" value="F:structural constituent of ribosome"/>
    <property type="evidence" value="ECO:0007669"/>
    <property type="project" value="InterPro"/>
</dbReference>
<dbReference type="InterPro" id="IPR036394">
    <property type="entry name" value="Ribosomal_uL22_sf"/>
</dbReference>
<dbReference type="GO" id="GO:0015934">
    <property type="term" value="C:large ribosomal subunit"/>
    <property type="evidence" value="ECO:0007669"/>
    <property type="project" value="InterPro"/>
</dbReference>
<keyword evidence="6" id="KW-1185">Reference proteome</keyword>
<organism evidence="5 6">
    <name type="scientific">Choiromyces venosus 120613-1</name>
    <dbReference type="NCBI Taxonomy" id="1336337"/>
    <lineage>
        <taxon>Eukaryota</taxon>
        <taxon>Fungi</taxon>
        <taxon>Dikarya</taxon>
        <taxon>Ascomycota</taxon>
        <taxon>Pezizomycotina</taxon>
        <taxon>Pezizomycetes</taxon>
        <taxon>Pezizales</taxon>
        <taxon>Tuberaceae</taxon>
        <taxon>Choiromyces</taxon>
    </lineage>
</organism>
<evidence type="ECO:0008006" key="7">
    <source>
        <dbReference type="Google" id="ProtNLM"/>
    </source>
</evidence>
<proteinExistence type="inferred from homology"/>
<dbReference type="OrthoDB" id="416470at2759"/>
<sequence length="236" mass="26373">MSAIMANVTRCLLQPTITHLPPSAGTSQSRNVNLFGWGKKDEEGLSKPSVTSISELLQQSTKTKAAAGTYNNQPGGLAESSIFGDESTEVAAAESDMGALSTIHIRDPNRENCEVQHYGKKIEDGVIQMRFSAKAAMDVLGRLYAARKRSVVSKRIDPRQTYIEQAWVGRGTYGRDQDHGARGRIAMLRLPYTNLKITRDRIAKEKGEKRLRKKPWEQLPSLILYGTTYQKRYGWD</sequence>
<dbReference type="EMBL" id="ML120717">
    <property type="protein sequence ID" value="RPA88670.1"/>
    <property type="molecule type" value="Genomic_DNA"/>
</dbReference>
<protein>
    <recommendedName>
        <fullName evidence="7">Ribosomal protein L22</fullName>
    </recommendedName>
</protein>
<dbReference type="PANTHER" id="PTHR13501:SF10">
    <property type="entry name" value="LARGE RIBOSOMAL SUBUNIT PROTEIN UL22M"/>
    <property type="match status" value="1"/>
</dbReference>
<evidence type="ECO:0000313" key="5">
    <source>
        <dbReference type="EMBL" id="RPA88670.1"/>
    </source>
</evidence>
<dbReference type="STRING" id="1336337.A0A3N4IWR1"/>
<evidence type="ECO:0000313" key="6">
    <source>
        <dbReference type="Proteomes" id="UP000276215"/>
    </source>
</evidence>
<reference evidence="5 6" key="1">
    <citation type="journal article" date="2018" name="Nat. Ecol. Evol.">
        <title>Pezizomycetes genomes reveal the molecular basis of ectomycorrhizal truffle lifestyle.</title>
        <authorList>
            <person name="Murat C."/>
            <person name="Payen T."/>
            <person name="Noel B."/>
            <person name="Kuo A."/>
            <person name="Morin E."/>
            <person name="Chen J."/>
            <person name="Kohler A."/>
            <person name="Krizsan K."/>
            <person name="Balestrini R."/>
            <person name="Da Silva C."/>
            <person name="Montanini B."/>
            <person name="Hainaut M."/>
            <person name="Levati E."/>
            <person name="Barry K.W."/>
            <person name="Belfiori B."/>
            <person name="Cichocki N."/>
            <person name="Clum A."/>
            <person name="Dockter R.B."/>
            <person name="Fauchery L."/>
            <person name="Guy J."/>
            <person name="Iotti M."/>
            <person name="Le Tacon F."/>
            <person name="Lindquist E.A."/>
            <person name="Lipzen A."/>
            <person name="Malagnac F."/>
            <person name="Mello A."/>
            <person name="Molinier V."/>
            <person name="Miyauchi S."/>
            <person name="Poulain J."/>
            <person name="Riccioni C."/>
            <person name="Rubini A."/>
            <person name="Sitrit Y."/>
            <person name="Splivallo R."/>
            <person name="Traeger S."/>
            <person name="Wang M."/>
            <person name="Zifcakova L."/>
            <person name="Wipf D."/>
            <person name="Zambonelli A."/>
            <person name="Paolocci F."/>
            <person name="Nowrousian M."/>
            <person name="Ottonello S."/>
            <person name="Baldrian P."/>
            <person name="Spatafora J.W."/>
            <person name="Henrissat B."/>
            <person name="Nagy L.G."/>
            <person name="Aury J.M."/>
            <person name="Wincker P."/>
            <person name="Grigoriev I.V."/>
            <person name="Bonfante P."/>
            <person name="Martin F.M."/>
        </authorList>
    </citation>
    <scope>NUCLEOTIDE SEQUENCE [LARGE SCALE GENOMIC DNA]</scope>
    <source>
        <strain evidence="5 6">120613-1</strain>
    </source>
</reference>
<dbReference type="Proteomes" id="UP000276215">
    <property type="component" value="Unassembled WGS sequence"/>
</dbReference>
<dbReference type="SUPFAM" id="SSF54843">
    <property type="entry name" value="Ribosomal protein L22"/>
    <property type="match status" value="1"/>
</dbReference>
<evidence type="ECO:0000256" key="4">
    <source>
        <dbReference type="RuleBase" id="RU004005"/>
    </source>
</evidence>
<dbReference type="Pfam" id="PF00237">
    <property type="entry name" value="Ribosomal_L22"/>
    <property type="match status" value="1"/>
</dbReference>
<keyword evidence="3 4" id="KW-0687">Ribonucleoprotein</keyword>
<dbReference type="PANTHER" id="PTHR13501">
    <property type="entry name" value="CHLOROPLAST 50S RIBOSOMAL PROTEIN L22-RELATED"/>
    <property type="match status" value="1"/>
</dbReference>
<dbReference type="AlphaFoldDB" id="A0A3N4IWR1"/>
<dbReference type="Gene3D" id="3.90.470.10">
    <property type="entry name" value="Ribosomal protein L22/L17"/>
    <property type="match status" value="1"/>
</dbReference>
<gene>
    <name evidence="5" type="ORF">L873DRAFT_1832159</name>
</gene>
<evidence type="ECO:0000256" key="3">
    <source>
        <dbReference type="ARBA" id="ARBA00023274"/>
    </source>
</evidence>
<dbReference type="GO" id="GO:0006412">
    <property type="term" value="P:translation"/>
    <property type="evidence" value="ECO:0007669"/>
    <property type="project" value="InterPro"/>
</dbReference>
<accession>A0A3N4IWR1</accession>
<evidence type="ECO:0000256" key="1">
    <source>
        <dbReference type="ARBA" id="ARBA00009451"/>
    </source>
</evidence>
<keyword evidence="2 4" id="KW-0689">Ribosomal protein</keyword>
<dbReference type="InterPro" id="IPR001063">
    <property type="entry name" value="Ribosomal_uL22"/>
</dbReference>
<dbReference type="InterPro" id="IPR047867">
    <property type="entry name" value="Ribosomal_uL22_bac/org-type"/>
</dbReference>
<name>A0A3N4IWR1_9PEZI</name>
<evidence type="ECO:0000256" key="2">
    <source>
        <dbReference type="ARBA" id="ARBA00022980"/>
    </source>
</evidence>
<comment type="similarity">
    <text evidence="1 4">Belongs to the universal ribosomal protein uL22 family.</text>
</comment>